<protein>
    <submittedName>
        <fullName evidence="1">Uncharacterized protein</fullName>
    </submittedName>
</protein>
<dbReference type="Proteomes" id="UP001283361">
    <property type="component" value="Unassembled WGS sequence"/>
</dbReference>
<name>A0AAE1DHH9_9GAST</name>
<sequence length="73" mass="8718">MTQSGSVKLQYERDCHDYVIQILREASQGVREWLLRVTLTHWHWTMPLFRTSQGRHTSFACRRAQNLGNEEWA</sequence>
<proteinExistence type="predicted"/>
<evidence type="ECO:0000313" key="2">
    <source>
        <dbReference type="Proteomes" id="UP001283361"/>
    </source>
</evidence>
<keyword evidence="2" id="KW-1185">Reference proteome</keyword>
<comment type="caution">
    <text evidence="1">The sequence shown here is derived from an EMBL/GenBank/DDBJ whole genome shotgun (WGS) entry which is preliminary data.</text>
</comment>
<reference evidence="1" key="1">
    <citation type="journal article" date="2023" name="G3 (Bethesda)">
        <title>A reference genome for the long-term kleptoplast-retaining sea slug Elysia crispata morphotype clarki.</title>
        <authorList>
            <person name="Eastman K.E."/>
            <person name="Pendleton A.L."/>
            <person name="Shaikh M.A."/>
            <person name="Suttiyut T."/>
            <person name="Ogas R."/>
            <person name="Tomko P."/>
            <person name="Gavelis G."/>
            <person name="Widhalm J.R."/>
            <person name="Wisecaver J.H."/>
        </authorList>
    </citation>
    <scope>NUCLEOTIDE SEQUENCE</scope>
    <source>
        <strain evidence="1">ECLA1</strain>
    </source>
</reference>
<dbReference type="EMBL" id="JAWDGP010003786">
    <property type="protein sequence ID" value="KAK3770909.1"/>
    <property type="molecule type" value="Genomic_DNA"/>
</dbReference>
<organism evidence="1 2">
    <name type="scientific">Elysia crispata</name>
    <name type="common">lettuce slug</name>
    <dbReference type="NCBI Taxonomy" id="231223"/>
    <lineage>
        <taxon>Eukaryota</taxon>
        <taxon>Metazoa</taxon>
        <taxon>Spiralia</taxon>
        <taxon>Lophotrochozoa</taxon>
        <taxon>Mollusca</taxon>
        <taxon>Gastropoda</taxon>
        <taxon>Heterobranchia</taxon>
        <taxon>Euthyneura</taxon>
        <taxon>Panpulmonata</taxon>
        <taxon>Sacoglossa</taxon>
        <taxon>Placobranchoidea</taxon>
        <taxon>Plakobranchidae</taxon>
        <taxon>Elysia</taxon>
    </lineage>
</organism>
<evidence type="ECO:0000313" key="1">
    <source>
        <dbReference type="EMBL" id="KAK3770909.1"/>
    </source>
</evidence>
<gene>
    <name evidence="1" type="ORF">RRG08_036508</name>
</gene>
<dbReference type="AlphaFoldDB" id="A0AAE1DHH9"/>
<accession>A0AAE1DHH9</accession>